<dbReference type="EMBL" id="JADBJN010000003">
    <property type="protein sequence ID" value="KAG5669787.1"/>
    <property type="molecule type" value="Genomic_DNA"/>
</dbReference>
<organism evidence="2 3">
    <name type="scientific">Polypedilum vanderplanki</name>
    <name type="common">Sleeping chironomid midge</name>
    <dbReference type="NCBI Taxonomy" id="319348"/>
    <lineage>
        <taxon>Eukaryota</taxon>
        <taxon>Metazoa</taxon>
        <taxon>Ecdysozoa</taxon>
        <taxon>Arthropoda</taxon>
        <taxon>Hexapoda</taxon>
        <taxon>Insecta</taxon>
        <taxon>Pterygota</taxon>
        <taxon>Neoptera</taxon>
        <taxon>Endopterygota</taxon>
        <taxon>Diptera</taxon>
        <taxon>Nematocera</taxon>
        <taxon>Chironomoidea</taxon>
        <taxon>Chironomidae</taxon>
        <taxon>Chironominae</taxon>
        <taxon>Polypedilum</taxon>
        <taxon>Polypedilum</taxon>
    </lineage>
</organism>
<proteinExistence type="predicted"/>
<evidence type="ECO:0000313" key="2">
    <source>
        <dbReference type="EMBL" id="KAG5669787.1"/>
    </source>
</evidence>
<name>A0A9J6BJR4_POLVA</name>
<evidence type="ECO:0000313" key="3">
    <source>
        <dbReference type="Proteomes" id="UP001107558"/>
    </source>
</evidence>
<comment type="caution">
    <text evidence="2">The sequence shown here is derived from an EMBL/GenBank/DDBJ whole genome shotgun (WGS) entry which is preliminary data.</text>
</comment>
<feature type="compositionally biased region" description="Low complexity" evidence="1">
    <location>
        <begin position="51"/>
        <end position="81"/>
    </location>
</feature>
<dbReference type="Proteomes" id="UP001107558">
    <property type="component" value="Chromosome 3"/>
</dbReference>
<dbReference type="AlphaFoldDB" id="A0A9J6BJR4"/>
<sequence length="96" mass="10162">MIGFLPLSLSLASKQASKQLRAKWRRERELRTQRRSVDHVSGNGGSGGENGNSNNNNNNNSANGNNGSNGSANVGNTNSVSPPVPTNTDERTAIQN</sequence>
<evidence type="ECO:0000256" key="1">
    <source>
        <dbReference type="SAM" id="MobiDB-lite"/>
    </source>
</evidence>
<reference evidence="2" key="1">
    <citation type="submission" date="2021-03" db="EMBL/GenBank/DDBJ databases">
        <title>Chromosome level genome of the anhydrobiotic midge Polypedilum vanderplanki.</title>
        <authorList>
            <person name="Yoshida Y."/>
            <person name="Kikawada T."/>
            <person name="Gusev O."/>
        </authorList>
    </citation>
    <scope>NUCLEOTIDE SEQUENCE</scope>
    <source>
        <strain evidence="2">NIAS01</strain>
        <tissue evidence="2">Whole body or cell culture</tissue>
    </source>
</reference>
<feature type="compositionally biased region" description="Basic and acidic residues" evidence="1">
    <location>
        <begin position="26"/>
        <end position="38"/>
    </location>
</feature>
<feature type="region of interest" description="Disordered" evidence="1">
    <location>
        <begin position="22"/>
        <end position="96"/>
    </location>
</feature>
<gene>
    <name evidence="2" type="ORF">PVAND_000080</name>
</gene>
<keyword evidence="3" id="KW-1185">Reference proteome</keyword>
<protein>
    <submittedName>
        <fullName evidence="2">Uncharacterized protein</fullName>
    </submittedName>
</protein>
<accession>A0A9J6BJR4</accession>